<dbReference type="InterPro" id="IPR013057">
    <property type="entry name" value="AA_transpt_TM"/>
</dbReference>
<sequence>MDHQADEPLFTNNILLSTEPSPSEARNNETRRGAGILGTIFLIVNTTLGAGLLNFPEAFDRAGGVGTSVVAQFGFLILITAALVILASCSNSTGTDTMQDMFAGLCGSKSFAFCGICVAIYSFGCCLTFLIIIGDQFDRVFATYYGLDYCHTWYLSRPFVTALTSIIFILPLCFFKRLDGLSYASSVGCITIVYVLWLIIYKSFDVKTDAVPPIKIWPDNGYEVLQIIPIICFAYQSHMTAIPTYACMKDRNLCKFTLCAVISMLICYGAYSVVGYFGYVTFGSGKVPSDILQGYTDKSAIVTVAIIAIAVKNFTTYPIVLYCGRDALLGIFDANLDQIGVRVIVTLIWFVLSLVIAILVPDISPVINLLGSLSAMFIFVLPGICLMQSMFLIEPITYLNKYRLLIVFAIFLTSFGAFMCGVIFMEALEDLQKSPVKPPLVTGFRQLRQSLCV</sequence>
<evidence type="ECO:0000256" key="1">
    <source>
        <dbReference type="ARBA" id="ARBA00004141"/>
    </source>
</evidence>
<feature type="transmembrane region" description="Helical" evidence="5">
    <location>
        <begin position="366"/>
        <end position="392"/>
    </location>
</feature>
<dbReference type="GO" id="GO:0016020">
    <property type="term" value="C:membrane"/>
    <property type="evidence" value="ECO:0007669"/>
    <property type="project" value="UniProtKB-SubCell"/>
</dbReference>
<gene>
    <name evidence="7" type="ORF">PUN28_019224</name>
</gene>
<protein>
    <recommendedName>
        <fullName evidence="6">Amino acid transporter transmembrane domain-containing protein</fullName>
    </recommendedName>
</protein>
<evidence type="ECO:0000256" key="4">
    <source>
        <dbReference type="ARBA" id="ARBA00023136"/>
    </source>
</evidence>
<feature type="transmembrane region" description="Helical" evidence="5">
    <location>
        <begin position="153"/>
        <end position="174"/>
    </location>
</feature>
<dbReference type="PANTHER" id="PTHR22950:SF652">
    <property type="entry name" value="TRANSMEMBRANE AMINO ACID TRANSPORTER FAMILY PROTEIN"/>
    <property type="match status" value="1"/>
</dbReference>
<feature type="transmembrane region" description="Helical" evidence="5">
    <location>
        <begin position="404"/>
        <end position="425"/>
    </location>
</feature>
<name>A0AAW2EEJ8_9HYME</name>
<keyword evidence="3 5" id="KW-1133">Transmembrane helix</keyword>
<feature type="transmembrane region" description="Helical" evidence="5">
    <location>
        <begin position="258"/>
        <end position="279"/>
    </location>
</feature>
<evidence type="ECO:0000259" key="6">
    <source>
        <dbReference type="Pfam" id="PF01490"/>
    </source>
</evidence>
<keyword evidence="8" id="KW-1185">Reference proteome</keyword>
<reference evidence="7 8" key="1">
    <citation type="submission" date="2023-03" db="EMBL/GenBank/DDBJ databases">
        <title>High recombination rates correlate with genetic variation in Cardiocondyla obscurior ants.</title>
        <authorList>
            <person name="Errbii M."/>
        </authorList>
    </citation>
    <scope>NUCLEOTIDE SEQUENCE [LARGE SCALE GENOMIC DNA]</scope>
    <source>
        <strain evidence="7">Alpha-2009</strain>
        <tissue evidence="7">Whole body</tissue>
    </source>
</reference>
<feature type="transmembrane region" description="Helical" evidence="5">
    <location>
        <begin position="181"/>
        <end position="204"/>
    </location>
</feature>
<dbReference type="Pfam" id="PF01490">
    <property type="entry name" value="Aa_trans"/>
    <property type="match status" value="1"/>
</dbReference>
<evidence type="ECO:0000256" key="2">
    <source>
        <dbReference type="ARBA" id="ARBA00022692"/>
    </source>
</evidence>
<organism evidence="7 8">
    <name type="scientific">Cardiocondyla obscurior</name>
    <dbReference type="NCBI Taxonomy" id="286306"/>
    <lineage>
        <taxon>Eukaryota</taxon>
        <taxon>Metazoa</taxon>
        <taxon>Ecdysozoa</taxon>
        <taxon>Arthropoda</taxon>
        <taxon>Hexapoda</taxon>
        <taxon>Insecta</taxon>
        <taxon>Pterygota</taxon>
        <taxon>Neoptera</taxon>
        <taxon>Endopterygota</taxon>
        <taxon>Hymenoptera</taxon>
        <taxon>Apocrita</taxon>
        <taxon>Aculeata</taxon>
        <taxon>Formicoidea</taxon>
        <taxon>Formicidae</taxon>
        <taxon>Myrmicinae</taxon>
        <taxon>Cardiocondyla</taxon>
    </lineage>
</organism>
<feature type="domain" description="Amino acid transporter transmembrane" evidence="6">
    <location>
        <begin position="35"/>
        <end position="422"/>
    </location>
</feature>
<feature type="transmembrane region" description="Helical" evidence="5">
    <location>
        <begin position="299"/>
        <end position="320"/>
    </location>
</feature>
<dbReference type="EMBL" id="JADYXP020000025">
    <property type="protein sequence ID" value="KAL0100681.1"/>
    <property type="molecule type" value="Genomic_DNA"/>
</dbReference>
<dbReference type="GO" id="GO:0015179">
    <property type="term" value="F:L-amino acid transmembrane transporter activity"/>
    <property type="evidence" value="ECO:0007669"/>
    <property type="project" value="TreeGrafter"/>
</dbReference>
<accession>A0AAW2EEJ8</accession>
<evidence type="ECO:0000256" key="5">
    <source>
        <dbReference type="SAM" id="Phobius"/>
    </source>
</evidence>
<keyword evidence="2 5" id="KW-0812">Transmembrane</keyword>
<dbReference type="PANTHER" id="PTHR22950">
    <property type="entry name" value="AMINO ACID TRANSPORTER"/>
    <property type="match status" value="1"/>
</dbReference>
<dbReference type="Proteomes" id="UP001430953">
    <property type="component" value="Unassembled WGS sequence"/>
</dbReference>
<feature type="transmembrane region" description="Helical" evidence="5">
    <location>
        <begin position="65"/>
        <end position="89"/>
    </location>
</feature>
<feature type="transmembrane region" description="Helical" evidence="5">
    <location>
        <begin position="224"/>
        <end position="246"/>
    </location>
</feature>
<evidence type="ECO:0000256" key="3">
    <source>
        <dbReference type="ARBA" id="ARBA00022989"/>
    </source>
</evidence>
<feature type="transmembrane region" description="Helical" evidence="5">
    <location>
        <begin position="34"/>
        <end position="53"/>
    </location>
</feature>
<evidence type="ECO:0000313" key="8">
    <source>
        <dbReference type="Proteomes" id="UP001430953"/>
    </source>
</evidence>
<feature type="transmembrane region" description="Helical" evidence="5">
    <location>
        <begin position="341"/>
        <end position="360"/>
    </location>
</feature>
<dbReference type="AlphaFoldDB" id="A0AAW2EEJ8"/>
<comment type="caution">
    <text evidence="7">The sequence shown here is derived from an EMBL/GenBank/DDBJ whole genome shotgun (WGS) entry which is preliminary data.</text>
</comment>
<evidence type="ECO:0000313" key="7">
    <source>
        <dbReference type="EMBL" id="KAL0100681.1"/>
    </source>
</evidence>
<feature type="transmembrane region" description="Helical" evidence="5">
    <location>
        <begin position="110"/>
        <end position="133"/>
    </location>
</feature>
<keyword evidence="4 5" id="KW-0472">Membrane</keyword>
<comment type="subcellular location">
    <subcellularLocation>
        <location evidence="1">Membrane</location>
        <topology evidence="1">Multi-pass membrane protein</topology>
    </subcellularLocation>
</comment>
<proteinExistence type="predicted"/>